<feature type="compositionally biased region" description="Basic and acidic residues" evidence="2">
    <location>
        <begin position="202"/>
        <end position="217"/>
    </location>
</feature>
<feature type="compositionally biased region" description="Basic and acidic residues" evidence="2">
    <location>
        <begin position="714"/>
        <end position="730"/>
    </location>
</feature>
<evidence type="ECO:0000259" key="3">
    <source>
        <dbReference type="Pfam" id="PF21046"/>
    </source>
</evidence>
<feature type="region of interest" description="Disordered" evidence="2">
    <location>
        <begin position="1060"/>
        <end position="1084"/>
    </location>
</feature>
<keyword evidence="1" id="KW-0175">Coiled coil</keyword>
<feature type="region of interest" description="Disordered" evidence="2">
    <location>
        <begin position="675"/>
        <end position="776"/>
    </location>
</feature>
<dbReference type="InterPro" id="IPR048379">
    <property type="entry name" value="Rad26-like_C"/>
</dbReference>
<accession>A0A316W870</accession>
<feature type="compositionally biased region" description="Low complexity" evidence="2">
    <location>
        <begin position="302"/>
        <end position="312"/>
    </location>
</feature>
<gene>
    <name evidence="4" type="ORF">IE81DRAFT_319467</name>
</gene>
<feature type="compositionally biased region" description="Polar residues" evidence="2">
    <location>
        <begin position="767"/>
        <end position="776"/>
    </location>
</feature>
<name>A0A316W870_9BASI</name>
<protein>
    <recommendedName>
        <fullName evidence="3">Rad26-like C-terminal domain-containing protein</fullName>
    </recommendedName>
</protein>
<dbReference type="Pfam" id="PF21046">
    <property type="entry name" value="Rad26-like_C"/>
    <property type="match status" value="1"/>
</dbReference>
<evidence type="ECO:0000256" key="1">
    <source>
        <dbReference type="SAM" id="Coils"/>
    </source>
</evidence>
<feature type="region of interest" description="Disordered" evidence="2">
    <location>
        <begin position="999"/>
        <end position="1028"/>
    </location>
</feature>
<proteinExistence type="predicted"/>
<dbReference type="InParanoid" id="A0A316W870"/>
<feature type="region of interest" description="Disordered" evidence="2">
    <location>
        <begin position="1377"/>
        <end position="1404"/>
    </location>
</feature>
<feature type="coiled-coil region" evidence="1">
    <location>
        <begin position="571"/>
        <end position="645"/>
    </location>
</feature>
<evidence type="ECO:0000313" key="5">
    <source>
        <dbReference type="Proteomes" id="UP000245783"/>
    </source>
</evidence>
<feature type="region of interest" description="Disordered" evidence="2">
    <location>
        <begin position="1"/>
        <end position="360"/>
    </location>
</feature>
<feature type="compositionally biased region" description="Basic and acidic residues" evidence="2">
    <location>
        <begin position="1377"/>
        <end position="1388"/>
    </location>
</feature>
<feature type="region of interest" description="Disordered" evidence="2">
    <location>
        <begin position="448"/>
        <end position="513"/>
    </location>
</feature>
<feature type="compositionally biased region" description="Basic and acidic residues" evidence="2">
    <location>
        <begin position="283"/>
        <end position="301"/>
    </location>
</feature>
<evidence type="ECO:0000256" key="2">
    <source>
        <dbReference type="SAM" id="MobiDB-lite"/>
    </source>
</evidence>
<keyword evidence="5" id="KW-1185">Reference proteome</keyword>
<feature type="compositionally biased region" description="Low complexity" evidence="2">
    <location>
        <begin position="176"/>
        <end position="187"/>
    </location>
</feature>
<feature type="region of interest" description="Disordered" evidence="2">
    <location>
        <begin position="1481"/>
        <end position="1510"/>
    </location>
</feature>
<dbReference type="Proteomes" id="UP000245783">
    <property type="component" value="Unassembled WGS sequence"/>
</dbReference>
<feature type="compositionally biased region" description="Basic and acidic residues" evidence="2">
    <location>
        <begin position="494"/>
        <end position="505"/>
    </location>
</feature>
<dbReference type="EMBL" id="KZ819352">
    <property type="protein sequence ID" value="PWN46087.1"/>
    <property type="molecule type" value="Genomic_DNA"/>
</dbReference>
<feature type="compositionally biased region" description="Basic and acidic residues" evidence="2">
    <location>
        <begin position="39"/>
        <end position="50"/>
    </location>
</feature>
<feature type="region of interest" description="Disordered" evidence="2">
    <location>
        <begin position="372"/>
        <end position="417"/>
    </location>
</feature>
<feature type="compositionally biased region" description="Polar residues" evidence="2">
    <location>
        <begin position="683"/>
        <end position="698"/>
    </location>
</feature>
<feature type="domain" description="Rad26-like C-terminal" evidence="3">
    <location>
        <begin position="1315"/>
        <end position="1373"/>
    </location>
</feature>
<evidence type="ECO:0000313" key="4">
    <source>
        <dbReference type="EMBL" id="PWN46087.1"/>
    </source>
</evidence>
<organism evidence="4 5">
    <name type="scientific">Ceraceosorus guamensis</name>
    <dbReference type="NCBI Taxonomy" id="1522189"/>
    <lineage>
        <taxon>Eukaryota</taxon>
        <taxon>Fungi</taxon>
        <taxon>Dikarya</taxon>
        <taxon>Basidiomycota</taxon>
        <taxon>Ustilaginomycotina</taxon>
        <taxon>Exobasidiomycetes</taxon>
        <taxon>Ceraceosorales</taxon>
        <taxon>Ceraceosoraceae</taxon>
        <taxon>Ceraceosorus</taxon>
    </lineage>
</organism>
<reference evidence="4 5" key="1">
    <citation type="journal article" date="2018" name="Mol. Biol. Evol.">
        <title>Broad Genomic Sampling Reveals a Smut Pathogenic Ancestry of the Fungal Clade Ustilaginomycotina.</title>
        <authorList>
            <person name="Kijpornyongpan T."/>
            <person name="Mondo S.J."/>
            <person name="Barry K."/>
            <person name="Sandor L."/>
            <person name="Lee J."/>
            <person name="Lipzen A."/>
            <person name="Pangilinan J."/>
            <person name="LaButti K."/>
            <person name="Hainaut M."/>
            <person name="Henrissat B."/>
            <person name="Grigoriev I.V."/>
            <person name="Spatafora J.W."/>
            <person name="Aime M.C."/>
        </authorList>
    </citation>
    <scope>NUCLEOTIDE SEQUENCE [LARGE SCALE GENOMIC DNA]</scope>
    <source>
        <strain evidence="4 5">MCA 4658</strain>
    </source>
</reference>
<dbReference type="GeneID" id="37034599"/>
<dbReference type="RefSeq" id="XP_025373247.1">
    <property type="nucleotide sequence ID" value="XM_025512729.1"/>
</dbReference>
<dbReference type="OrthoDB" id="3366922at2759"/>
<feature type="compositionally biased region" description="Acidic residues" evidence="2">
    <location>
        <begin position="408"/>
        <end position="417"/>
    </location>
</feature>
<sequence>MQRPSAYGGHGRGQMNGETKRDVRHGVRTAAEQALGKSTHVDHPAREGHSNARRSPRPQFEETSSDQDNPWGSQEEETLTRIEDAWASQRVKGAAAPAPAAGQGGMDPVNRFSAASRYARPSGPAPPAGHTSTGRPLTVKDAPAPPSRKYDGPLPSDLPPPQSQLQPRAAHDGLQSRAPSRRSVPSAIIEEQEEEGDSSTSWHEHAVGDPHEASLQREDDEDDGQRLVPSSPDPPAQLQSTLDAFEAGAPWSNPPGTAAERSYFLRRQPSSSPEPQDPLPADGDSRVEDSNGRDRSRDPQRAHPAPLAALPPAKRPRLGMGRPHGQPAGPPLAMAPQVERVSAQTTSALQRPLSPAPRTLSTSALQRLQPGPDEVFISHDGRGSLQGTALPRAPATTGAKGSRSVMGADEDWDMDDPDLWADEESLRLAEEAAVFQASQAVRASQMQSELISATGRPAPLPHGRRNVGLGSDQARSSRVLARTESAPAISPSSAEKHSRAQEQRHAVQNSSTLGTFQQLANGRHDAASRVPSRAGTPTNVGSIAGVAVVRGLPKVDQQSRAGGRNPMVTPIADLAATAEEKIRQLEDERRKARQAADGEINILRSRHTKLEKEADQLRKQNAELAVRHADELERIRREREEERMANETQAAFGHIQNATSSRWVAGGSVRRRAPATLLRDGSGPNSSAAQRAGLTTPTKRGGRMLRNLGSGGRSQDRESEESPRSQRRANDILPFPNLDNSFALPKSRRTSHPEQQTLTEPQLLEESPSSQLQGTPTVRVLEAKQKAESLWSDPLARYPWMQASYAKKRAELLGSVIAHTNGQQESVLLPVADSAQDETQPRATQVASQDRTLQRLLNARLSRHTDRSLQVAYATACSELLALLSSPSDASLRFSFLAHRLGKDRGNKELEDEDWYDANDLFEQGLDGTVEELIQILLRFLDVFWDLRSLDGIIDVLGLFTSLSLRHASAIRAALFVSDSGEQEREFQRNEDDAMEEVVQTDSSAAARNEQRLDTPSKRRKPGPPRKGVSFAETLIAYVRLATTPASQAKAKSEAAQAFQTTPLDNKLHVPNAARPDDDRLSQPTETDEFHASWQLTTFDSENLLASVAHVLQVMSVVLQTHEVETLRQLFKATGFLGTLLLSSRSTSTLLRVLRMLTSAIRFPSAWHVILACPMEKTDLAALHPRVSNSPAPLFELLCALLKDSETARRPSSEMHAIHQTITVFLTQLVLTQPQSLPVVAESAPLLTALVRRMYEDTTVVWHLDGVSTPQLHVDSAQLVARLVSTVRLLGTLYAFPERPVSLARRISSDACHAVYNGARHAYILSLSRIAFAEEPEWIAGEERDEMQEVGDLATELLELVLTPDELDAAWELCADRSESGEPEKIEGAEDAEGDAVMGPGPTQASETQYEEEEAMQMDVGDAPVDQNVRNTDSHLANIRTSDRAVGSQGKSPALVEGQVNLCSIHMPRNKENHQVAAMIEKPQHQEGRGIQGGKRRPIYLQVSDSEEEG</sequence>